<dbReference type="AlphaFoldDB" id="A0A545TU05"/>
<dbReference type="InterPro" id="IPR037523">
    <property type="entry name" value="VOC_core"/>
</dbReference>
<dbReference type="PROSITE" id="PS51819">
    <property type="entry name" value="VOC"/>
    <property type="match status" value="1"/>
</dbReference>
<dbReference type="Gene3D" id="3.10.180.10">
    <property type="entry name" value="2,3-Dihydroxybiphenyl 1,2-Dioxygenase, domain 1"/>
    <property type="match status" value="1"/>
</dbReference>
<dbReference type="GO" id="GO:0051213">
    <property type="term" value="F:dioxygenase activity"/>
    <property type="evidence" value="ECO:0007669"/>
    <property type="project" value="UniProtKB-KW"/>
</dbReference>
<organism evidence="2 3">
    <name type="scientific">Denitrobaculum tricleocarpae</name>
    <dbReference type="NCBI Taxonomy" id="2591009"/>
    <lineage>
        <taxon>Bacteria</taxon>
        <taxon>Pseudomonadati</taxon>
        <taxon>Pseudomonadota</taxon>
        <taxon>Alphaproteobacteria</taxon>
        <taxon>Rhodospirillales</taxon>
        <taxon>Rhodospirillaceae</taxon>
        <taxon>Denitrobaculum</taxon>
    </lineage>
</organism>
<dbReference type="OrthoDB" id="9789608at2"/>
<dbReference type="GO" id="GO:0046686">
    <property type="term" value="P:response to cadmium ion"/>
    <property type="evidence" value="ECO:0007669"/>
    <property type="project" value="TreeGrafter"/>
</dbReference>
<dbReference type="InterPro" id="IPR052393">
    <property type="entry name" value="Cadmium-induced_rsp"/>
</dbReference>
<evidence type="ECO:0000259" key="1">
    <source>
        <dbReference type="PROSITE" id="PS51819"/>
    </source>
</evidence>
<name>A0A545TU05_9PROT</name>
<proteinExistence type="predicted"/>
<comment type="caution">
    <text evidence="2">The sequence shown here is derived from an EMBL/GenBank/DDBJ whole genome shotgun (WGS) entry which is preliminary data.</text>
</comment>
<dbReference type="InterPro" id="IPR004360">
    <property type="entry name" value="Glyas_Fos-R_dOase_dom"/>
</dbReference>
<evidence type="ECO:0000313" key="3">
    <source>
        <dbReference type="Proteomes" id="UP000315252"/>
    </source>
</evidence>
<protein>
    <submittedName>
        <fullName evidence="2">Glyoxalase/bleomycin resistance/extradiol dioxygenase family protein</fullName>
    </submittedName>
</protein>
<dbReference type="NCBIfam" id="NF041414">
    <property type="entry name" value="ArsI_CadI_VOC"/>
    <property type="match status" value="1"/>
</dbReference>
<accession>A0A545TU05</accession>
<feature type="domain" description="VOC" evidence="1">
    <location>
        <begin position="1"/>
        <end position="116"/>
    </location>
</feature>
<keyword evidence="2" id="KW-0560">Oxidoreductase</keyword>
<dbReference type="EMBL" id="VHSH01000003">
    <property type="protein sequence ID" value="TQV80696.1"/>
    <property type="molecule type" value="Genomic_DNA"/>
</dbReference>
<dbReference type="Pfam" id="PF00903">
    <property type="entry name" value="Glyoxalase"/>
    <property type="match status" value="1"/>
</dbReference>
<keyword evidence="3" id="KW-1185">Reference proteome</keyword>
<dbReference type="InterPro" id="IPR029068">
    <property type="entry name" value="Glyas_Bleomycin-R_OHBP_Dase"/>
</dbReference>
<dbReference type="PANTHER" id="PTHR41294:SF1">
    <property type="entry name" value="CADMIUM-INDUCED PROTEIN CADI"/>
    <property type="match status" value="1"/>
</dbReference>
<reference evidence="2 3" key="1">
    <citation type="submission" date="2019-06" db="EMBL/GenBank/DDBJ databases">
        <title>Whole genome sequence for Rhodospirillaceae sp. R148.</title>
        <authorList>
            <person name="Wang G."/>
        </authorList>
    </citation>
    <scope>NUCLEOTIDE SEQUENCE [LARGE SCALE GENOMIC DNA]</scope>
    <source>
        <strain evidence="2 3">R148</strain>
    </source>
</reference>
<keyword evidence="2" id="KW-0223">Dioxygenase</keyword>
<evidence type="ECO:0000313" key="2">
    <source>
        <dbReference type="EMBL" id="TQV80696.1"/>
    </source>
</evidence>
<dbReference type="SUPFAM" id="SSF54593">
    <property type="entry name" value="Glyoxalase/Bleomycin resistance protein/Dihydroxybiphenyl dioxygenase"/>
    <property type="match status" value="1"/>
</dbReference>
<dbReference type="InterPro" id="IPR049789">
    <property type="entry name" value="ArsI/CadI-like"/>
</dbReference>
<dbReference type="Proteomes" id="UP000315252">
    <property type="component" value="Unassembled WGS sequence"/>
</dbReference>
<dbReference type="RefSeq" id="WP_142896410.1">
    <property type="nucleotide sequence ID" value="NZ_ML660054.1"/>
</dbReference>
<sequence>MRLQLALNVRDIDEAVDYYSRLFDSPPHKRRPGYANFAISQPPLKLVLFENPGAPELLNHLGVEVQDADTLQCVASRLEQSGLLESLEQGRTCCHAEQDKVWSRDLQGLRWEWYRITDDTPEVARQTPIGRCCTGAATESC</sequence>
<dbReference type="PANTHER" id="PTHR41294">
    <property type="entry name" value="CADMIUM-INDUCED PROTEIN CADI"/>
    <property type="match status" value="1"/>
</dbReference>
<gene>
    <name evidence="2" type="ORF">FKG95_11100</name>
</gene>